<sequence>MSSTTDAVAVNHWLLRHTYRAEHPQRRIQQNPHPSEEGREGEGEADPGDVDTHMRRQPRRDPGNNPALLHAHKTRVSTGLLVGIGHALIFACLFAARIRVNPEIQKPGSFPIPLRTPAFHTGTMNETLKEMWDTRPPRIPSKQGGNAVIAGICEGIAVRYRIDALIIRVAFVALSFVFGVGLFTYILCGFLMPRFGMSSCPAQVISRPKEELTDAEREDRTTGWGLLVLLIIFFPTLSVATDGELVFSSLGGLALAAVAWWALHQRTPVPPEGLVVPPAEHAPRQPKAQPEPPVTAQFTPPEGYEHPAGPEPATPTPPAWDPLGAAPGLWHLPDPEPAPEPAVEPESRKKKGSRLWLWIPLALIIATPVVFAPGVADRIGEVHLTYEDAQTIPDVNNLVGELRVDLSDLAPLKEPKTVNFNNGIGEINIILPSNVPVEVHCQATIGETTCPTGKQNADKDGELLTINVEHRIGSVSAQFAE</sequence>
<keyword evidence="2" id="KW-1133">Transmembrane helix</keyword>
<name>A0A2N6T4S3_9CORY</name>
<evidence type="ECO:0008006" key="7">
    <source>
        <dbReference type="Google" id="ProtNLM"/>
    </source>
</evidence>
<proteinExistence type="predicted"/>
<protein>
    <recommendedName>
        <fullName evidence="7">Phage shock protein PspC N-terminal domain-containing protein</fullName>
    </recommendedName>
</protein>
<feature type="domain" description="Phage shock protein PspC N-terminal" evidence="3">
    <location>
        <begin position="146"/>
        <end position="193"/>
    </location>
</feature>
<comment type="caution">
    <text evidence="5">The sequence shown here is derived from an EMBL/GenBank/DDBJ whole genome shotgun (WGS) entry which is preliminary data.</text>
</comment>
<feature type="region of interest" description="Disordered" evidence="1">
    <location>
        <begin position="273"/>
        <end position="349"/>
    </location>
</feature>
<evidence type="ECO:0000259" key="3">
    <source>
        <dbReference type="Pfam" id="PF04024"/>
    </source>
</evidence>
<feature type="transmembrane region" description="Helical" evidence="2">
    <location>
        <begin position="245"/>
        <end position="263"/>
    </location>
</feature>
<evidence type="ECO:0000256" key="1">
    <source>
        <dbReference type="SAM" id="MobiDB-lite"/>
    </source>
</evidence>
<dbReference type="Proteomes" id="UP000235836">
    <property type="component" value="Unassembled WGS sequence"/>
</dbReference>
<organism evidence="5 6">
    <name type="scientific">Corynebacterium tuscaniense</name>
    <dbReference type="NCBI Taxonomy" id="302449"/>
    <lineage>
        <taxon>Bacteria</taxon>
        <taxon>Bacillati</taxon>
        <taxon>Actinomycetota</taxon>
        <taxon>Actinomycetes</taxon>
        <taxon>Mycobacteriales</taxon>
        <taxon>Corynebacteriaceae</taxon>
        <taxon>Corynebacterium</taxon>
    </lineage>
</organism>
<keyword evidence="2" id="KW-0472">Membrane</keyword>
<feature type="region of interest" description="Disordered" evidence="1">
    <location>
        <begin position="21"/>
        <end position="69"/>
    </location>
</feature>
<dbReference type="InterPro" id="IPR007168">
    <property type="entry name" value="Phageshock_PspC_N"/>
</dbReference>
<dbReference type="EMBL" id="PNHG01000007">
    <property type="protein sequence ID" value="PMC64326.1"/>
    <property type="molecule type" value="Genomic_DNA"/>
</dbReference>
<evidence type="ECO:0000256" key="2">
    <source>
        <dbReference type="SAM" id="Phobius"/>
    </source>
</evidence>
<evidence type="ECO:0000313" key="5">
    <source>
        <dbReference type="EMBL" id="PMC64326.1"/>
    </source>
</evidence>
<feature type="transmembrane region" description="Helical" evidence="2">
    <location>
        <begin position="355"/>
        <end position="376"/>
    </location>
</feature>
<feature type="transmembrane region" description="Helical" evidence="2">
    <location>
        <begin position="76"/>
        <end position="96"/>
    </location>
</feature>
<dbReference type="Pfam" id="PF09922">
    <property type="entry name" value="LiaF-like_C"/>
    <property type="match status" value="1"/>
</dbReference>
<accession>A0A2N6T4S3</accession>
<feature type="transmembrane region" description="Helical" evidence="2">
    <location>
        <begin position="169"/>
        <end position="192"/>
    </location>
</feature>
<dbReference type="InterPro" id="IPR024425">
    <property type="entry name" value="LiaF-like_C"/>
</dbReference>
<feature type="transmembrane region" description="Helical" evidence="2">
    <location>
        <begin position="222"/>
        <end position="240"/>
    </location>
</feature>
<gene>
    <name evidence="5" type="ORF">CJ203_06165</name>
</gene>
<reference evidence="5 6" key="1">
    <citation type="submission" date="2017-09" db="EMBL/GenBank/DDBJ databases">
        <title>Bacterial strain isolated from the female urinary microbiota.</title>
        <authorList>
            <person name="Thomas-White K."/>
            <person name="Kumar N."/>
            <person name="Forster S."/>
            <person name="Putonti C."/>
            <person name="Lawley T."/>
            <person name="Wolfe A.J."/>
        </authorList>
    </citation>
    <scope>NUCLEOTIDE SEQUENCE [LARGE SCALE GENOMIC DNA]</scope>
    <source>
        <strain evidence="5 6">UMB0792</strain>
    </source>
</reference>
<feature type="compositionally biased region" description="Basic and acidic residues" evidence="1">
    <location>
        <begin position="50"/>
        <end position="62"/>
    </location>
</feature>
<dbReference type="Pfam" id="PF04024">
    <property type="entry name" value="PspC"/>
    <property type="match status" value="1"/>
</dbReference>
<keyword evidence="2" id="KW-0812">Transmembrane</keyword>
<dbReference type="AlphaFoldDB" id="A0A2N6T4S3"/>
<evidence type="ECO:0000313" key="6">
    <source>
        <dbReference type="Proteomes" id="UP000235836"/>
    </source>
</evidence>
<keyword evidence="6" id="KW-1185">Reference proteome</keyword>
<feature type="compositionally biased region" description="Pro residues" evidence="1">
    <location>
        <begin position="309"/>
        <end position="320"/>
    </location>
</feature>
<evidence type="ECO:0000259" key="4">
    <source>
        <dbReference type="Pfam" id="PF09922"/>
    </source>
</evidence>
<feature type="domain" description="Cell wall-active antibiotics response LiaF-like C-terminal" evidence="4">
    <location>
        <begin position="394"/>
        <end position="454"/>
    </location>
</feature>